<reference evidence="3" key="1">
    <citation type="submission" date="2016-02" db="EMBL/GenBank/DDBJ databases">
        <title>Paenibacillus sp. LPB0068, isolated from Crassostrea gigas.</title>
        <authorList>
            <person name="Shin S.-K."/>
            <person name="Yi H."/>
        </authorList>
    </citation>
    <scope>NUCLEOTIDE SEQUENCE [LARGE SCALE GENOMIC DNA]</scope>
    <source>
        <strain evidence="3">KCTC 23969</strain>
    </source>
</reference>
<dbReference type="RefSeq" id="WP_068358193.1">
    <property type="nucleotide sequence ID" value="NZ_CP019337.1"/>
</dbReference>
<dbReference type="NCBIfam" id="TIGR00778">
    <property type="entry name" value="ahpD_dom"/>
    <property type="match status" value="1"/>
</dbReference>
<dbReference type="Proteomes" id="UP000092612">
    <property type="component" value="Unassembled WGS sequence"/>
</dbReference>
<dbReference type="AlphaFoldDB" id="A0A1B8U5F4"/>
<feature type="domain" description="Carboxymuconolactone decarboxylase-like" evidence="1">
    <location>
        <begin position="55"/>
        <end position="110"/>
    </location>
</feature>
<comment type="caution">
    <text evidence="2">The sequence shown here is derived from an EMBL/GenBank/DDBJ whole genome shotgun (WGS) entry which is preliminary data.</text>
</comment>
<gene>
    <name evidence="2" type="ORF">LPB301_04555</name>
</gene>
<dbReference type="SUPFAM" id="SSF69118">
    <property type="entry name" value="AhpD-like"/>
    <property type="match status" value="1"/>
</dbReference>
<sequence length="186" mass="20427">MKEFIKHTIESAPEASKKNLEYGQKKYGMLPNLFRYMAGAPAALDAYINLSKIFNDTSFSVGEQHVIMLAVSVVNNCDYCTAAHSRAAKANGISSTIINAVRKGKEVPDARLAALVAISQKITETRGHIEGEDLSTFYSQGFSPENVMELIVGISIKTISNYINHITENIINDELKPFAVGKEIED</sequence>
<dbReference type="InterPro" id="IPR003779">
    <property type="entry name" value="CMD-like"/>
</dbReference>
<accession>A0A1B8U5F4</accession>
<dbReference type="Pfam" id="PF02627">
    <property type="entry name" value="CMD"/>
    <property type="match status" value="1"/>
</dbReference>
<dbReference type="Gene3D" id="1.20.1290.10">
    <property type="entry name" value="AhpD-like"/>
    <property type="match status" value="1"/>
</dbReference>
<dbReference type="InterPro" id="IPR004675">
    <property type="entry name" value="AhpD_core"/>
</dbReference>
<organism evidence="2 3">
    <name type="scientific">Polaribacter reichenbachii</name>
    <dbReference type="NCBI Taxonomy" id="996801"/>
    <lineage>
        <taxon>Bacteria</taxon>
        <taxon>Pseudomonadati</taxon>
        <taxon>Bacteroidota</taxon>
        <taxon>Flavobacteriia</taxon>
        <taxon>Flavobacteriales</taxon>
        <taxon>Flavobacteriaceae</taxon>
    </lineage>
</organism>
<evidence type="ECO:0000259" key="1">
    <source>
        <dbReference type="Pfam" id="PF02627"/>
    </source>
</evidence>
<dbReference type="OrthoDB" id="9808310at2"/>
<dbReference type="STRING" id="996801.BW723_15235"/>
<dbReference type="PANTHER" id="PTHR35446:SF3">
    <property type="entry name" value="CMD DOMAIN-CONTAINING PROTEIN"/>
    <property type="match status" value="1"/>
</dbReference>
<dbReference type="GO" id="GO:0051920">
    <property type="term" value="F:peroxiredoxin activity"/>
    <property type="evidence" value="ECO:0007669"/>
    <property type="project" value="InterPro"/>
</dbReference>
<dbReference type="EMBL" id="LSFL01000009">
    <property type="protein sequence ID" value="OBY67092.1"/>
    <property type="molecule type" value="Genomic_DNA"/>
</dbReference>
<dbReference type="KEGG" id="prn:BW723_15235"/>
<dbReference type="PANTHER" id="PTHR35446">
    <property type="entry name" value="SI:CH211-175M2.5"/>
    <property type="match status" value="1"/>
</dbReference>
<evidence type="ECO:0000313" key="2">
    <source>
        <dbReference type="EMBL" id="OBY67092.1"/>
    </source>
</evidence>
<proteinExistence type="predicted"/>
<protein>
    <recommendedName>
        <fullName evidence="1">Carboxymuconolactone decarboxylase-like domain-containing protein</fullName>
    </recommendedName>
</protein>
<keyword evidence="3" id="KW-1185">Reference proteome</keyword>
<dbReference type="InterPro" id="IPR029032">
    <property type="entry name" value="AhpD-like"/>
</dbReference>
<name>A0A1B8U5F4_9FLAO</name>
<evidence type="ECO:0000313" key="3">
    <source>
        <dbReference type="Proteomes" id="UP000092612"/>
    </source>
</evidence>